<protein>
    <submittedName>
        <fullName evidence="1">Uncharacterized protein</fullName>
    </submittedName>
</protein>
<sequence>MLKEKLSWEEVFQIRTKLYNKLIEKYGKLPSKKQYILDVIDDRDGSVSLQLLSKIMHYKIHLLENWVLKLNAEHKISIKGEYPDWIISKKLRG</sequence>
<comment type="caution">
    <text evidence="1">The sequence shown here is derived from an EMBL/GenBank/DDBJ whole genome shotgun (WGS) entry which is preliminary data.</text>
</comment>
<gene>
    <name evidence="1" type="ORF">LCGC14_0956700</name>
</gene>
<evidence type="ECO:0000313" key="1">
    <source>
        <dbReference type="EMBL" id="KKN18350.1"/>
    </source>
</evidence>
<dbReference type="EMBL" id="LAZR01003436">
    <property type="protein sequence ID" value="KKN18350.1"/>
    <property type="molecule type" value="Genomic_DNA"/>
</dbReference>
<organism evidence="1">
    <name type="scientific">marine sediment metagenome</name>
    <dbReference type="NCBI Taxonomy" id="412755"/>
    <lineage>
        <taxon>unclassified sequences</taxon>
        <taxon>metagenomes</taxon>
        <taxon>ecological metagenomes</taxon>
    </lineage>
</organism>
<dbReference type="AlphaFoldDB" id="A0A0F9NFN3"/>
<accession>A0A0F9NFN3</accession>
<reference evidence="1" key="1">
    <citation type="journal article" date="2015" name="Nature">
        <title>Complex archaea that bridge the gap between prokaryotes and eukaryotes.</title>
        <authorList>
            <person name="Spang A."/>
            <person name="Saw J.H."/>
            <person name="Jorgensen S.L."/>
            <person name="Zaremba-Niedzwiedzka K."/>
            <person name="Martijn J."/>
            <person name="Lind A.E."/>
            <person name="van Eijk R."/>
            <person name="Schleper C."/>
            <person name="Guy L."/>
            <person name="Ettema T.J."/>
        </authorList>
    </citation>
    <scope>NUCLEOTIDE SEQUENCE</scope>
</reference>
<proteinExistence type="predicted"/>
<name>A0A0F9NFN3_9ZZZZ</name>